<gene>
    <name evidence="2" type="ORF">AVDCRST_MAG68-605</name>
</gene>
<protein>
    <submittedName>
        <fullName evidence="2">FIG00003370: Multicopper polyphenol oxidase</fullName>
    </submittedName>
</protein>
<feature type="region of interest" description="Disordered" evidence="1">
    <location>
        <begin position="1"/>
        <end position="258"/>
    </location>
</feature>
<proteinExistence type="predicted"/>
<reference evidence="2" key="1">
    <citation type="submission" date="2020-02" db="EMBL/GenBank/DDBJ databases">
        <authorList>
            <person name="Meier V. D."/>
        </authorList>
    </citation>
    <scope>NUCLEOTIDE SEQUENCE</scope>
    <source>
        <strain evidence="2">AVDCRST_MAG68</strain>
    </source>
</reference>
<feature type="compositionally biased region" description="Low complexity" evidence="1">
    <location>
        <begin position="46"/>
        <end position="66"/>
    </location>
</feature>
<feature type="compositionally biased region" description="Basic residues" evidence="1">
    <location>
        <begin position="81"/>
        <end position="96"/>
    </location>
</feature>
<feature type="non-terminal residue" evidence="2">
    <location>
        <position position="1"/>
    </location>
</feature>
<feature type="compositionally biased region" description="Basic residues" evidence="1">
    <location>
        <begin position="36"/>
        <end position="45"/>
    </location>
</feature>
<evidence type="ECO:0000256" key="1">
    <source>
        <dbReference type="SAM" id="MobiDB-lite"/>
    </source>
</evidence>
<feature type="non-terminal residue" evidence="2">
    <location>
        <position position="258"/>
    </location>
</feature>
<feature type="compositionally biased region" description="Low complexity" evidence="1">
    <location>
        <begin position="17"/>
        <end position="28"/>
    </location>
</feature>
<feature type="compositionally biased region" description="Basic residues" evidence="1">
    <location>
        <begin position="197"/>
        <end position="214"/>
    </location>
</feature>
<dbReference type="AlphaFoldDB" id="A0A6J4KDK5"/>
<feature type="compositionally biased region" description="Basic residues" evidence="1">
    <location>
        <begin position="1"/>
        <end position="16"/>
    </location>
</feature>
<organism evidence="2">
    <name type="scientific">uncultured Gemmatimonadota bacterium</name>
    <dbReference type="NCBI Taxonomy" id="203437"/>
    <lineage>
        <taxon>Bacteria</taxon>
        <taxon>Pseudomonadati</taxon>
        <taxon>Gemmatimonadota</taxon>
        <taxon>environmental samples</taxon>
    </lineage>
</organism>
<name>A0A6J4KDK5_9BACT</name>
<accession>A0A6J4KDK5</accession>
<sequence length="258" mass="28318">ERSRRALRGRGARAGRRAAVGASRVGRALPRDRAGYHRARRRGRAVRPGPLRAAAGGRVAQPVARPAARHRDGDGGARPPGARRGHLGAPRARRAGHPGDGRLRRPRLRPSRSPPGRQHRGLRPRLRPGPRKLRHRAAAFRLARHGGGDRGARHPPPGGELERPTRAPLAPLRPRRLRRVLRGGAGGARGRPSGPRAPHRQHPHRPARRHRRPRPGTGPPRGADHRLFTLHPVRRAGLLLAPRRVPRPADGGRRREGL</sequence>
<feature type="compositionally biased region" description="Basic residues" evidence="1">
    <location>
        <begin position="117"/>
        <end position="144"/>
    </location>
</feature>
<dbReference type="EMBL" id="CADCTW010000033">
    <property type="protein sequence ID" value="CAA9302893.1"/>
    <property type="molecule type" value="Genomic_DNA"/>
</dbReference>
<evidence type="ECO:0000313" key="2">
    <source>
        <dbReference type="EMBL" id="CAA9302893.1"/>
    </source>
</evidence>